<protein>
    <recommendedName>
        <fullName evidence="5">Mucin-like glycoprotein</fullName>
    </recommendedName>
</protein>
<feature type="region of interest" description="Disordered" evidence="1">
    <location>
        <begin position="98"/>
        <end position="234"/>
    </location>
</feature>
<proteinExistence type="predicted"/>
<dbReference type="GeneID" id="39984078"/>
<feature type="compositionally biased region" description="Polar residues" evidence="1">
    <location>
        <begin position="189"/>
        <end position="203"/>
    </location>
</feature>
<dbReference type="EMBL" id="NBCO01000008">
    <property type="protein sequence ID" value="ORC90635.1"/>
    <property type="molecule type" value="Genomic_DNA"/>
</dbReference>
<keyword evidence="2" id="KW-0732">Signal</keyword>
<evidence type="ECO:0000313" key="4">
    <source>
        <dbReference type="Proteomes" id="UP000192257"/>
    </source>
</evidence>
<feature type="signal peptide" evidence="2">
    <location>
        <begin position="1"/>
        <end position="21"/>
    </location>
</feature>
<feature type="compositionally biased region" description="Polar residues" evidence="1">
    <location>
        <begin position="98"/>
        <end position="114"/>
    </location>
</feature>
<accession>A0A1X0P157</accession>
<feature type="compositionally biased region" description="Low complexity" evidence="1">
    <location>
        <begin position="157"/>
        <end position="188"/>
    </location>
</feature>
<feature type="chain" id="PRO_5011987021" description="Mucin-like glycoprotein" evidence="2">
    <location>
        <begin position="22"/>
        <end position="277"/>
    </location>
</feature>
<organism evidence="3 4">
    <name type="scientific">Trypanosoma theileri</name>
    <dbReference type="NCBI Taxonomy" id="67003"/>
    <lineage>
        <taxon>Eukaryota</taxon>
        <taxon>Discoba</taxon>
        <taxon>Euglenozoa</taxon>
        <taxon>Kinetoplastea</taxon>
        <taxon>Metakinetoplastina</taxon>
        <taxon>Trypanosomatida</taxon>
        <taxon>Trypanosomatidae</taxon>
        <taxon>Trypanosoma</taxon>
    </lineage>
</organism>
<dbReference type="Proteomes" id="UP000192257">
    <property type="component" value="Unassembled WGS sequence"/>
</dbReference>
<dbReference type="VEuPathDB" id="TriTrypDB:TM35_000084330"/>
<feature type="compositionally biased region" description="Low complexity" evidence="1">
    <location>
        <begin position="204"/>
        <end position="218"/>
    </location>
</feature>
<reference evidence="3 4" key="1">
    <citation type="submission" date="2017-03" db="EMBL/GenBank/DDBJ databases">
        <title>An alternative strategy for trypanosome survival in the mammalian bloodstream revealed through genome and transcriptome analysis of the ubiquitous bovine parasite Trypanosoma (Megatrypanum) theileri.</title>
        <authorList>
            <person name="Kelly S."/>
            <person name="Ivens A."/>
            <person name="Mott A."/>
            <person name="O'Neill E."/>
            <person name="Emms D."/>
            <person name="Macleod O."/>
            <person name="Voorheis P."/>
            <person name="Matthews J."/>
            <person name="Matthews K."/>
            <person name="Carrington M."/>
        </authorList>
    </citation>
    <scope>NUCLEOTIDE SEQUENCE [LARGE SCALE GENOMIC DNA]</scope>
    <source>
        <strain evidence="3">Edinburgh</strain>
    </source>
</reference>
<keyword evidence="4" id="KW-1185">Reference proteome</keyword>
<evidence type="ECO:0000256" key="2">
    <source>
        <dbReference type="SAM" id="SignalP"/>
    </source>
</evidence>
<name>A0A1X0P157_9TRYP</name>
<comment type="caution">
    <text evidence="3">The sequence shown here is derived from an EMBL/GenBank/DDBJ whole genome shotgun (WGS) entry which is preliminary data.</text>
</comment>
<sequence>MMMMMRRVMCVLAVVLCCACGYTMTAAAADGQPKVVITSDMVKEAHDISWDQFPAVTSKEKEEDAKYRKCRDDPNHEVQGINCSFWKEFRKVVPSQANSINPQVPQTQQHQGSLSREGEEHAQDVPAGRETPASGASPENGAGAVPQSGVDAESAPEKSSTSSKPPSSPTAPAEGSTTSTASANENTGNPQSPATVGATLTSDSQETTSTTPPNTENTLSEAPTTTPFPEPVTDTQISSIAPTVQMKANVDSSISPVWMRTAVPLLMVAVLFSVTLY</sequence>
<gene>
    <name evidence="3" type="ORF">TM35_000084330</name>
</gene>
<evidence type="ECO:0000256" key="1">
    <source>
        <dbReference type="SAM" id="MobiDB-lite"/>
    </source>
</evidence>
<feature type="compositionally biased region" description="Polar residues" evidence="1">
    <location>
        <begin position="219"/>
        <end position="234"/>
    </location>
</feature>
<dbReference type="AlphaFoldDB" id="A0A1X0P157"/>
<evidence type="ECO:0008006" key="5">
    <source>
        <dbReference type="Google" id="ProtNLM"/>
    </source>
</evidence>
<dbReference type="RefSeq" id="XP_028884701.1">
    <property type="nucleotide sequence ID" value="XM_029024298.1"/>
</dbReference>
<evidence type="ECO:0000313" key="3">
    <source>
        <dbReference type="EMBL" id="ORC90635.1"/>
    </source>
</evidence>